<dbReference type="GO" id="GO:0045087">
    <property type="term" value="P:innate immune response"/>
    <property type="evidence" value="ECO:0007669"/>
    <property type="project" value="InterPro"/>
</dbReference>
<dbReference type="Gene3D" id="2.60.40.770">
    <property type="match status" value="1"/>
</dbReference>
<keyword evidence="1" id="KW-1133">Transmembrane helix</keyword>
<dbReference type="GO" id="GO:0046696">
    <property type="term" value="C:lipopolysaccharide receptor complex"/>
    <property type="evidence" value="ECO:0007669"/>
    <property type="project" value="TreeGrafter"/>
</dbReference>
<name>A0A1U8DAT0_ALLSI</name>
<evidence type="ECO:0000313" key="2">
    <source>
        <dbReference type="Proteomes" id="UP000189705"/>
    </source>
</evidence>
<dbReference type="GO" id="GO:0031666">
    <property type="term" value="P:positive regulation of lipopolysaccharide-mediated signaling pathway"/>
    <property type="evidence" value="ECO:0007669"/>
    <property type="project" value="TreeGrafter"/>
</dbReference>
<dbReference type="GO" id="GO:0035662">
    <property type="term" value="F:Toll-like receptor 4 binding"/>
    <property type="evidence" value="ECO:0007669"/>
    <property type="project" value="InterPro"/>
</dbReference>
<keyword evidence="2" id="KW-1185">Reference proteome</keyword>
<dbReference type="CTD" id="23643"/>
<dbReference type="PANTHER" id="PTHR15218:SF0">
    <property type="entry name" value="LYMPHOCYTE ANTIGEN 96"/>
    <property type="match status" value="1"/>
</dbReference>
<dbReference type="InterPro" id="IPR039217">
    <property type="entry name" value="LY96"/>
</dbReference>
<dbReference type="RefSeq" id="XP_014374260.1">
    <property type="nucleotide sequence ID" value="XM_014518774.2"/>
</dbReference>
<keyword evidence="1" id="KW-0472">Membrane</keyword>
<dbReference type="GeneID" id="106722049"/>
<dbReference type="InParanoid" id="A0A1U8DAT0"/>
<organism evidence="2 3">
    <name type="scientific">Alligator sinensis</name>
    <name type="common">Chinese alligator</name>
    <dbReference type="NCBI Taxonomy" id="38654"/>
    <lineage>
        <taxon>Eukaryota</taxon>
        <taxon>Metazoa</taxon>
        <taxon>Chordata</taxon>
        <taxon>Craniata</taxon>
        <taxon>Vertebrata</taxon>
        <taxon>Euteleostomi</taxon>
        <taxon>Archelosauria</taxon>
        <taxon>Archosauria</taxon>
        <taxon>Crocodylia</taxon>
        <taxon>Alligatoridae</taxon>
        <taxon>Alligatorinae</taxon>
        <taxon>Alligator</taxon>
    </lineage>
</organism>
<dbReference type="GO" id="GO:0001875">
    <property type="term" value="F:lipopolysaccharide immune receptor activity"/>
    <property type="evidence" value="ECO:0007669"/>
    <property type="project" value="TreeGrafter"/>
</dbReference>
<keyword evidence="1" id="KW-0812">Transmembrane</keyword>
<evidence type="ECO:0000256" key="1">
    <source>
        <dbReference type="SAM" id="Phobius"/>
    </source>
</evidence>
<dbReference type="OrthoDB" id="9907947at2759"/>
<proteinExistence type="predicted"/>
<dbReference type="AlphaFoldDB" id="A0A1U8DAT0"/>
<sequence length="192" mass="22284">MTKPNFVPLSENKHSNKIFTHITQALSPLFLGRYITMFKLVFFILFIPGFSGSQGRELICRSSDIELSYSICDSMKHNFFFNITPCSLIGKPHWEGSIYWIPRSDIIFLKINLSLWYHDAKALEWKQIICTGIDDDYSFCGTLKGETINTTFNIRGLTMELEKGEYTILLRGFPNYFEENLLLCLNLTMLHK</sequence>
<gene>
    <name evidence="3" type="primary">LY96</name>
</gene>
<evidence type="ECO:0000313" key="3">
    <source>
        <dbReference type="RefSeq" id="XP_014374260.1"/>
    </source>
</evidence>
<dbReference type="PANTHER" id="PTHR15218">
    <property type="entry name" value="MD-1, MD-2 - RELATED"/>
    <property type="match status" value="1"/>
</dbReference>
<dbReference type="KEGG" id="asn:106722049"/>
<dbReference type="GO" id="GO:0001530">
    <property type="term" value="F:lipopolysaccharide binding"/>
    <property type="evidence" value="ECO:0007669"/>
    <property type="project" value="InterPro"/>
</dbReference>
<reference evidence="3" key="1">
    <citation type="submission" date="2025-08" db="UniProtKB">
        <authorList>
            <consortium name="RefSeq"/>
        </authorList>
    </citation>
    <scope>IDENTIFICATION</scope>
</reference>
<accession>A0A1U8DAT0</accession>
<dbReference type="Proteomes" id="UP000189705">
    <property type="component" value="Unplaced"/>
</dbReference>
<dbReference type="GO" id="GO:0032497">
    <property type="term" value="P:detection of lipopolysaccharide"/>
    <property type="evidence" value="ECO:0007669"/>
    <property type="project" value="TreeGrafter"/>
</dbReference>
<protein>
    <submittedName>
        <fullName evidence="3">Lymphocyte antigen 96 isoform X1</fullName>
    </submittedName>
</protein>
<feature type="transmembrane region" description="Helical" evidence="1">
    <location>
        <begin position="31"/>
        <end position="51"/>
    </location>
</feature>
<dbReference type="STRING" id="38654.A0A1U8DAT0"/>
<dbReference type="GO" id="GO:0034142">
    <property type="term" value="P:toll-like receptor 4 signaling pathway"/>
    <property type="evidence" value="ECO:0007669"/>
    <property type="project" value="TreeGrafter"/>
</dbReference>